<evidence type="ECO:0000313" key="3">
    <source>
        <dbReference type="Proteomes" id="UP000053593"/>
    </source>
</evidence>
<dbReference type="InterPro" id="IPR002925">
    <property type="entry name" value="Dienelactn_hydro"/>
</dbReference>
<accession>A0A0D0CZM2</accession>
<dbReference type="AlphaFoldDB" id="A0A0D0CZM2"/>
<feature type="domain" description="Dienelactone hydrolase" evidence="1">
    <location>
        <begin position="52"/>
        <end position="257"/>
    </location>
</feature>
<dbReference type="Gene3D" id="3.40.50.1820">
    <property type="entry name" value="alpha/beta hydrolase"/>
    <property type="match status" value="1"/>
</dbReference>
<dbReference type="OrthoDB" id="1393670at2759"/>
<name>A0A0D0CZM2_9AGAR</name>
<dbReference type="Pfam" id="PF01738">
    <property type="entry name" value="DLH"/>
    <property type="match status" value="1"/>
</dbReference>
<dbReference type="EMBL" id="KN834769">
    <property type="protein sequence ID" value="KIK62008.1"/>
    <property type="molecule type" value="Genomic_DNA"/>
</dbReference>
<sequence length="266" mass="29537">MSTNRVLAGPLSDHCFSPGFKHEGTPASTKITIAGVPTYLSEPPKSTEGSTSPSGQPKRILIFLADVNGASWPNNLLLLDTFAQNGFTVLAVDYFLGDGIVQHTEPGFDREKWKDDMHELARGIMPKWWEAVKQEYGREAKYCVAGYCFGAPYTMELAADDAVVAAAIAHAAFLNEDHFRNIKKPLLLSCAETDHTFPTESRRIAEDILVSNKAKYYFQVFSGVVHGFANRGDPSIPDYRWAKEQAAQGMSQWFHRFLDESLAKGK</sequence>
<evidence type="ECO:0000313" key="2">
    <source>
        <dbReference type="EMBL" id="KIK62008.1"/>
    </source>
</evidence>
<gene>
    <name evidence="2" type="ORF">GYMLUDRAFT_42443</name>
</gene>
<reference evidence="2 3" key="1">
    <citation type="submission" date="2014-04" db="EMBL/GenBank/DDBJ databases">
        <title>Evolutionary Origins and Diversification of the Mycorrhizal Mutualists.</title>
        <authorList>
            <consortium name="DOE Joint Genome Institute"/>
            <consortium name="Mycorrhizal Genomics Consortium"/>
            <person name="Kohler A."/>
            <person name="Kuo A."/>
            <person name="Nagy L.G."/>
            <person name="Floudas D."/>
            <person name="Copeland A."/>
            <person name="Barry K.W."/>
            <person name="Cichocki N."/>
            <person name="Veneault-Fourrey C."/>
            <person name="LaButti K."/>
            <person name="Lindquist E.A."/>
            <person name="Lipzen A."/>
            <person name="Lundell T."/>
            <person name="Morin E."/>
            <person name="Murat C."/>
            <person name="Riley R."/>
            <person name="Ohm R."/>
            <person name="Sun H."/>
            <person name="Tunlid A."/>
            <person name="Henrissat B."/>
            <person name="Grigoriev I.V."/>
            <person name="Hibbett D.S."/>
            <person name="Martin F."/>
        </authorList>
    </citation>
    <scope>NUCLEOTIDE SEQUENCE [LARGE SCALE GENOMIC DNA]</scope>
    <source>
        <strain evidence="2 3">FD-317 M1</strain>
    </source>
</reference>
<protein>
    <recommendedName>
        <fullName evidence="1">Dienelactone hydrolase domain-containing protein</fullName>
    </recommendedName>
</protein>
<dbReference type="PANTHER" id="PTHR17630">
    <property type="entry name" value="DIENELACTONE HYDROLASE"/>
    <property type="match status" value="1"/>
</dbReference>
<organism evidence="2 3">
    <name type="scientific">Collybiopsis luxurians FD-317 M1</name>
    <dbReference type="NCBI Taxonomy" id="944289"/>
    <lineage>
        <taxon>Eukaryota</taxon>
        <taxon>Fungi</taxon>
        <taxon>Dikarya</taxon>
        <taxon>Basidiomycota</taxon>
        <taxon>Agaricomycotina</taxon>
        <taxon>Agaricomycetes</taxon>
        <taxon>Agaricomycetidae</taxon>
        <taxon>Agaricales</taxon>
        <taxon>Marasmiineae</taxon>
        <taxon>Omphalotaceae</taxon>
        <taxon>Collybiopsis</taxon>
        <taxon>Collybiopsis luxurians</taxon>
    </lineage>
</organism>
<proteinExistence type="predicted"/>
<dbReference type="PANTHER" id="PTHR17630:SF44">
    <property type="entry name" value="PROTEIN AIM2"/>
    <property type="match status" value="1"/>
</dbReference>
<keyword evidence="3" id="KW-1185">Reference proteome</keyword>
<dbReference type="HOGENOM" id="CLU_054590_2_1_1"/>
<dbReference type="InterPro" id="IPR029058">
    <property type="entry name" value="AB_hydrolase_fold"/>
</dbReference>
<dbReference type="Proteomes" id="UP000053593">
    <property type="component" value="Unassembled WGS sequence"/>
</dbReference>
<evidence type="ECO:0000259" key="1">
    <source>
        <dbReference type="Pfam" id="PF01738"/>
    </source>
</evidence>
<dbReference type="SUPFAM" id="SSF53474">
    <property type="entry name" value="alpha/beta-Hydrolases"/>
    <property type="match status" value="1"/>
</dbReference>
<dbReference type="GO" id="GO:0016787">
    <property type="term" value="F:hydrolase activity"/>
    <property type="evidence" value="ECO:0007669"/>
    <property type="project" value="InterPro"/>
</dbReference>